<dbReference type="Gene3D" id="1.20.120.20">
    <property type="entry name" value="Apolipoprotein"/>
    <property type="match status" value="1"/>
</dbReference>
<dbReference type="EMBL" id="AFZE01000045">
    <property type="protein sequence ID" value="EHL13125.1"/>
    <property type="molecule type" value="Genomic_DNA"/>
</dbReference>
<proteinExistence type="predicted"/>
<dbReference type="InterPro" id="IPR016024">
    <property type="entry name" value="ARM-type_fold"/>
</dbReference>
<reference evidence="1 2" key="1">
    <citation type="submission" date="2011-08" db="EMBL/GenBank/DDBJ databases">
        <title>The Genome Sequence of Eubacteriaceae bacterium ACC19a.</title>
        <authorList>
            <consortium name="The Broad Institute Genome Sequencing Platform"/>
            <person name="Earl A."/>
            <person name="Ward D."/>
            <person name="Feldgarden M."/>
            <person name="Gevers D."/>
            <person name="Sizova M."/>
            <person name="Hazen A."/>
            <person name="Epstein S."/>
            <person name="Young S.K."/>
            <person name="Zeng Q."/>
            <person name="Gargeya S."/>
            <person name="Fitzgerald M."/>
            <person name="Haas B."/>
            <person name="Abouelleil A."/>
            <person name="Alvarado L."/>
            <person name="Arachchi H.M."/>
            <person name="Berlin A."/>
            <person name="Brown A."/>
            <person name="Chapman S.B."/>
            <person name="Chen Z."/>
            <person name="Dunbar C."/>
            <person name="Freedman E."/>
            <person name="Gearin G."/>
            <person name="Gellesch M."/>
            <person name="Goldberg J."/>
            <person name="Griggs A."/>
            <person name="Gujja S."/>
            <person name="Heiman D."/>
            <person name="Howarth C."/>
            <person name="Larson L."/>
            <person name="Lui A."/>
            <person name="MacDonald P.J.P."/>
            <person name="Montmayeur A."/>
            <person name="Murphy C."/>
            <person name="Neiman D."/>
            <person name="Pearson M."/>
            <person name="Priest M."/>
            <person name="Roberts A."/>
            <person name="Saif S."/>
            <person name="Shea T."/>
            <person name="Shenoy N."/>
            <person name="Sisk P."/>
            <person name="Stolte C."/>
            <person name="Sykes S."/>
            <person name="Wortman J."/>
            <person name="Nusbaum C."/>
            <person name="Birren B."/>
        </authorList>
    </citation>
    <scope>NUCLEOTIDE SEQUENCE [LARGE SCALE GENOMIC DNA]</scope>
    <source>
        <strain evidence="1 2">ACC19a</strain>
    </source>
</reference>
<name>G9X202_9FIRM</name>
<evidence type="ECO:0000313" key="2">
    <source>
        <dbReference type="Proteomes" id="UP000006437"/>
    </source>
</evidence>
<dbReference type="Proteomes" id="UP000006437">
    <property type="component" value="Unassembled WGS sequence"/>
</dbReference>
<dbReference type="RefSeq" id="WP_009524662.1">
    <property type="nucleotide sequence ID" value="NZ_JH414547.1"/>
</dbReference>
<organism evidence="1 2">
    <name type="scientific">Peptoanaerobacter stomatis</name>
    <dbReference type="NCBI Taxonomy" id="796937"/>
    <lineage>
        <taxon>Bacteria</taxon>
        <taxon>Bacillati</taxon>
        <taxon>Bacillota</taxon>
        <taxon>Clostridia</taxon>
        <taxon>Peptostreptococcales</taxon>
        <taxon>Filifactoraceae</taxon>
        <taxon>Peptoanaerobacter</taxon>
    </lineage>
</organism>
<comment type="caution">
    <text evidence="1">The sequence shown here is derived from an EMBL/GenBank/DDBJ whole genome shotgun (WGS) entry which is preliminary data.</text>
</comment>
<dbReference type="SUPFAM" id="SSF48371">
    <property type="entry name" value="ARM repeat"/>
    <property type="match status" value="1"/>
</dbReference>
<dbReference type="AlphaFoldDB" id="G9X202"/>
<dbReference type="PATRIC" id="fig|796937.3.peg.1649"/>
<dbReference type="HOGENOM" id="CLU_009524_1_0_9"/>
<dbReference type="BioCyc" id="EBAC796937-HMP:GMGH-426-MONOMER"/>
<evidence type="ECO:0000313" key="1">
    <source>
        <dbReference type="EMBL" id="EHL13125.1"/>
    </source>
</evidence>
<gene>
    <name evidence="1" type="ORF">HMPREF9629_00425</name>
</gene>
<protein>
    <submittedName>
        <fullName evidence="1">Uncharacterized protein</fullName>
    </submittedName>
</protein>
<sequence length="726" mass="77582">MATELGKAFVQIVPSARGIGGAISNILDGEAQSAGNIAGQRIGSSLIGMLKKILAIAGIGKLIGSALTEGGELEQSIGGVETLFKNNADMVKKYAQDAYKTVGVSANDYMSNVTSFSASLLQATAGDTKKAAEVAHMAMVDMSDNANKMGSDISSIQTAYQGFAKQNYTMLDNLKLGYGGTKKEMERLLVDAQKLTGVKYNIDNLSDVYSAIHAIQGKLEITGTTAKEASETLQGSFSAMKSAFQNVLGSIAIGENIEQSLQGLVETTSTFLFNNFIPMVVDIVKNIPVVIFAFIESSAPLFMQGGIDLITQLSEGIINGYPEALSNFSSVIINMLDSITEKLPEFLEKGIEIIKNLANGLMSNIPQLIDTVGNVLSKIVEFILVNLPVILNAGKDILFSIASGIINNLPAIGESILKLIGKIISTFLVNYPNLVKSGYELIGSVLGGIIEKIPDVIVAIAKLTISVLTEFAKLLPNLFVFGIDMLVKVTLGIASMTSKLIGSGINAIMGLLSAIGELVINFFKYGGTVVTNIGNGIKDKALYVVDSIKNIISNTVDEIKSWFGDFKDAGANIVNMIADGIKGAIGTVTDAIGDVVSSVRNYLPFSPAKEGPLRDLNKLDFTIIADGINSAKKSVLSSTDDLMSSVRDSLNPTSDFLINSNFEKEITANLNRQNIAFDKEKNTEYKSEADYSSAINQILSSINTLTQEIRNQPYTQRELLRKGVVQ</sequence>
<accession>G9X202</accession>